<evidence type="ECO:0000313" key="3">
    <source>
        <dbReference type="Proteomes" id="UP000287651"/>
    </source>
</evidence>
<sequence>VSTVAIGVARDVGDQCHPIYVAAGQRLSSATDEEVEGSGGQRLGAEGNNRRSRICAGGQWQGGSRLWPTRVATMADDGCGCDSIQEELMTVEAEDVDAEEDLHQRGEAVELLLQLLTWLPTSEL</sequence>
<dbReference type="AlphaFoldDB" id="A0A426YTG5"/>
<reference evidence="2 3" key="1">
    <citation type="journal article" date="2014" name="Agronomy (Basel)">
        <title>A Draft Genome Sequence for Ensete ventricosum, the Drought-Tolerant Tree Against Hunger.</title>
        <authorList>
            <person name="Harrison J."/>
            <person name="Moore K.A."/>
            <person name="Paszkiewicz K."/>
            <person name="Jones T."/>
            <person name="Grant M."/>
            <person name="Ambacheew D."/>
            <person name="Muzemil S."/>
            <person name="Studholme D.J."/>
        </authorList>
    </citation>
    <scope>NUCLEOTIDE SEQUENCE [LARGE SCALE GENOMIC DNA]</scope>
</reference>
<gene>
    <name evidence="2" type="ORF">B296_00035706</name>
</gene>
<proteinExistence type="predicted"/>
<protein>
    <submittedName>
        <fullName evidence="2">Uncharacterized protein</fullName>
    </submittedName>
</protein>
<dbReference type="EMBL" id="AMZH03010287">
    <property type="protein sequence ID" value="RRT55030.1"/>
    <property type="molecule type" value="Genomic_DNA"/>
</dbReference>
<evidence type="ECO:0000313" key="2">
    <source>
        <dbReference type="EMBL" id="RRT55030.1"/>
    </source>
</evidence>
<organism evidence="2 3">
    <name type="scientific">Ensete ventricosum</name>
    <name type="common">Abyssinian banana</name>
    <name type="synonym">Musa ensete</name>
    <dbReference type="NCBI Taxonomy" id="4639"/>
    <lineage>
        <taxon>Eukaryota</taxon>
        <taxon>Viridiplantae</taxon>
        <taxon>Streptophyta</taxon>
        <taxon>Embryophyta</taxon>
        <taxon>Tracheophyta</taxon>
        <taxon>Spermatophyta</taxon>
        <taxon>Magnoliopsida</taxon>
        <taxon>Liliopsida</taxon>
        <taxon>Zingiberales</taxon>
        <taxon>Musaceae</taxon>
        <taxon>Ensete</taxon>
    </lineage>
</organism>
<feature type="region of interest" description="Disordered" evidence="1">
    <location>
        <begin position="27"/>
        <end position="48"/>
    </location>
</feature>
<dbReference type="Proteomes" id="UP000287651">
    <property type="component" value="Unassembled WGS sequence"/>
</dbReference>
<name>A0A426YTG5_ENSVE</name>
<comment type="caution">
    <text evidence="2">The sequence shown here is derived from an EMBL/GenBank/DDBJ whole genome shotgun (WGS) entry which is preliminary data.</text>
</comment>
<accession>A0A426YTG5</accession>
<feature type="non-terminal residue" evidence="2">
    <location>
        <position position="1"/>
    </location>
</feature>
<evidence type="ECO:0000256" key="1">
    <source>
        <dbReference type="SAM" id="MobiDB-lite"/>
    </source>
</evidence>